<dbReference type="EMBL" id="CACSAS010000029">
    <property type="protein sequence ID" value="CAA0129180.1"/>
    <property type="molecule type" value="Genomic_DNA"/>
</dbReference>
<accession>A0A5S9R5Q2</accession>
<evidence type="ECO:0000313" key="2">
    <source>
        <dbReference type="EMBL" id="CAA0129180.1"/>
    </source>
</evidence>
<sequence>MNDGSPSNGSKQPVYRRSIYRARDLAYALFSIAIGGAAYLAFREMFVESEPVPFAREVVLVFLGAVATIYLTAVLLNRQTELELRKEGQVIILQKKNDIYMACIEKVAQIVETALHNDDLIDELRVLNHKLAVLGSSDVIASFENVLDTLISGLRDGKLNSEDGSNIMKAVAEMTSAMRRDILEEIAAGNRRTTREAILRNSNRMQHLDRIEFGSSERELHQKENGNART</sequence>
<dbReference type="Proteomes" id="UP000433050">
    <property type="component" value="Unassembled WGS sequence"/>
</dbReference>
<reference evidence="2 3" key="1">
    <citation type="submission" date="2019-12" db="EMBL/GenBank/DDBJ databases">
        <authorList>
            <person name="Reyes-Prieto M."/>
        </authorList>
    </citation>
    <scope>NUCLEOTIDE SEQUENCE [LARGE SCALE GENOMIC DNA]</scope>
    <source>
        <strain evidence="2">HF14-78462</strain>
    </source>
</reference>
<organism evidence="2 3">
    <name type="scientific">Starkeya nomas</name>
    <dbReference type="NCBI Taxonomy" id="2666134"/>
    <lineage>
        <taxon>Bacteria</taxon>
        <taxon>Pseudomonadati</taxon>
        <taxon>Pseudomonadota</taxon>
        <taxon>Alphaproteobacteria</taxon>
        <taxon>Hyphomicrobiales</taxon>
        <taxon>Xanthobacteraceae</taxon>
        <taxon>Starkeya</taxon>
    </lineage>
</organism>
<feature type="transmembrane region" description="Helical" evidence="1">
    <location>
        <begin position="25"/>
        <end position="42"/>
    </location>
</feature>
<keyword evidence="1" id="KW-1133">Transmembrane helix</keyword>
<proteinExistence type="predicted"/>
<keyword evidence="1" id="KW-0472">Membrane</keyword>
<evidence type="ECO:0000256" key="1">
    <source>
        <dbReference type="SAM" id="Phobius"/>
    </source>
</evidence>
<protein>
    <submittedName>
        <fullName evidence="2">Uncharacterized protein</fullName>
    </submittedName>
</protein>
<keyword evidence="1" id="KW-0812">Transmembrane</keyword>
<evidence type="ECO:0000313" key="3">
    <source>
        <dbReference type="Proteomes" id="UP000433050"/>
    </source>
</evidence>
<gene>
    <name evidence="2" type="ORF">STARVERO_04457</name>
</gene>
<keyword evidence="3" id="KW-1185">Reference proteome</keyword>
<feature type="transmembrane region" description="Helical" evidence="1">
    <location>
        <begin position="54"/>
        <end position="76"/>
    </location>
</feature>
<dbReference type="RefSeq" id="WP_244616990.1">
    <property type="nucleotide sequence ID" value="NZ_CACSAS010000029.1"/>
</dbReference>
<dbReference type="AlphaFoldDB" id="A0A5S9R5Q2"/>
<name>A0A5S9R5Q2_9HYPH</name>